<proteinExistence type="predicted"/>
<dbReference type="Proteomes" id="UP000192727">
    <property type="component" value="Chromosome"/>
</dbReference>
<dbReference type="EMBL" id="CP020557">
    <property type="protein sequence ID" value="ARF69291.1"/>
    <property type="molecule type" value="Genomic_DNA"/>
</dbReference>
<dbReference type="AlphaFoldDB" id="A0A1V0UW07"/>
<gene>
    <name evidence="1" type="ORF">B7C51_17915</name>
</gene>
<name>A0A1V0UW07_9BACL</name>
<evidence type="ECO:0000313" key="2">
    <source>
        <dbReference type="Proteomes" id="UP000192727"/>
    </source>
</evidence>
<organism evidence="1 2">
    <name type="scientific">Paenibacillus larvae subsp. pulvifaciens</name>
    <dbReference type="NCBI Taxonomy" id="1477"/>
    <lineage>
        <taxon>Bacteria</taxon>
        <taxon>Bacillati</taxon>
        <taxon>Bacillota</taxon>
        <taxon>Bacilli</taxon>
        <taxon>Bacillales</taxon>
        <taxon>Paenibacillaceae</taxon>
        <taxon>Paenibacillus</taxon>
    </lineage>
</organism>
<reference evidence="1 2" key="1">
    <citation type="submission" date="2017-03" db="EMBL/GenBank/DDBJ databases">
        <title>Paenibacillus larvae genome sequencing.</title>
        <authorList>
            <person name="Dingman D.W."/>
        </authorList>
    </citation>
    <scope>NUCLEOTIDE SEQUENCE [LARGE SCALE GENOMIC DNA]</scope>
    <source>
        <strain evidence="1 2">SAG 10367</strain>
    </source>
</reference>
<protein>
    <submittedName>
        <fullName evidence="1">Uncharacterized protein</fullName>
    </submittedName>
</protein>
<sequence length="104" mass="12446">MSAIFLMDEHLGIELPCLEKDWADYTEEERSDILLYWEQVRGTIPEQIKRLEKKIVRKQLQLYEEENFEISCRLNSDIAELASTINDLHIWFRLNQEIEPKVHG</sequence>
<accession>A0A1V0UW07</accession>
<evidence type="ECO:0000313" key="1">
    <source>
        <dbReference type="EMBL" id="ARF69291.1"/>
    </source>
</evidence>
<dbReference type="RefSeq" id="WP_023483939.1">
    <property type="nucleotide sequence ID" value="NZ_CP020557.1"/>
</dbReference>